<dbReference type="EMBL" id="VDEP01000510">
    <property type="protein sequence ID" value="KAA1065398.1"/>
    <property type="molecule type" value="Genomic_DNA"/>
</dbReference>
<organism evidence="2 3">
    <name type="scientific">Puccinia graminis f. sp. tritici</name>
    <dbReference type="NCBI Taxonomy" id="56615"/>
    <lineage>
        <taxon>Eukaryota</taxon>
        <taxon>Fungi</taxon>
        <taxon>Dikarya</taxon>
        <taxon>Basidiomycota</taxon>
        <taxon>Pucciniomycotina</taxon>
        <taxon>Pucciniomycetes</taxon>
        <taxon>Pucciniales</taxon>
        <taxon>Pucciniaceae</taxon>
        <taxon>Puccinia</taxon>
    </lineage>
</organism>
<evidence type="ECO:0000256" key="1">
    <source>
        <dbReference type="SAM" id="MobiDB-lite"/>
    </source>
</evidence>
<reference evidence="2 3" key="1">
    <citation type="submission" date="2019-05" db="EMBL/GenBank/DDBJ databases">
        <title>Emergence of the Ug99 lineage of the wheat stem rust pathogen through somatic hybridization.</title>
        <authorList>
            <person name="Li F."/>
            <person name="Upadhyaya N.M."/>
            <person name="Sperschneider J."/>
            <person name="Matny O."/>
            <person name="Nguyen-Phuc H."/>
            <person name="Mago R."/>
            <person name="Raley C."/>
            <person name="Miller M.E."/>
            <person name="Silverstein K.A.T."/>
            <person name="Henningsen E."/>
            <person name="Hirsch C.D."/>
            <person name="Visser B."/>
            <person name="Pretorius Z.A."/>
            <person name="Steffenson B.J."/>
            <person name="Schwessinger B."/>
            <person name="Dodds P.N."/>
            <person name="Figueroa M."/>
        </authorList>
    </citation>
    <scope>NUCLEOTIDE SEQUENCE [LARGE SCALE GENOMIC DNA]</scope>
    <source>
        <strain evidence="2 3">Ug99</strain>
    </source>
</reference>
<gene>
    <name evidence="2" type="ORF">PGTUg99_015227</name>
</gene>
<protein>
    <submittedName>
        <fullName evidence="2">Uncharacterized protein</fullName>
    </submittedName>
</protein>
<evidence type="ECO:0000313" key="2">
    <source>
        <dbReference type="EMBL" id="KAA1065398.1"/>
    </source>
</evidence>
<evidence type="ECO:0000313" key="3">
    <source>
        <dbReference type="Proteomes" id="UP000325313"/>
    </source>
</evidence>
<proteinExistence type="predicted"/>
<dbReference type="Proteomes" id="UP000325313">
    <property type="component" value="Unassembled WGS sequence"/>
</dbReference>
<comment type="caution">
    <text evidence="2">The sequence shown here is derived from an EMBL/GenBank/DDBJ whole genome shotgun (WGS) entry which is preliminary data.</text>
</comment>
<sequence length="211" mass="21586">MLDPAQQARGRAGLGGVPIGLLIGPPIQCSPAGGGGGAGAGSTATWRDSRARVAAAARWRTCANSKLATIPCPTLVDSVFVSVGDGVAVEDLKFGLQPGKSTTSANYTVVGVAVKDSPGYQRLSTTLSGSSRACVSLFGVGIDQLVSSRSLYLVIHTHLIVVPRLLGLSASGLQSSNNQHPPKQSSHPTSLLYPHSPSSATCLQVYLHCAA</sequence>
<feature type="compositionally biased region" description="Polar residues" evidence="1">
    <location>
        <begin position="180"/>
        <end position="189"/>
    </location>
</feature>
<dbReference type="AlphaFoldDB" id="A0A5B0LP94"/>
<accession>A0A5B0LP94</accession>
<name>A0A5B0LP94_PUCGR</name>
<feature type="region of interest" description="Disordered" evidence="1">
    <location>
        <begin position="173"/>
        <end position="192"/>
    </location>
</feature>